<accession>A0A453E359</accession>
<name>A0A453E359_AEGTS</name>
<evidence type="ECO:0008006" key="3">
    <source>
        <dbReference type="Google" id="ProtNLM"/>
    </source>
</evidence>
<proteinExistence type="predicted"/>
<reference evidence="2" key="1">
    <citation type="journal article" date="2014" name="Science">
        <title>Ancient hybridizations among the ancestral genomes of bread wheat.</title>
        <authorList>
            <consortium name="International Wheat Genome Sequencing Consortium,"/>
            <person name="Marcussen T."/>
            <person name="Sandve S.R."/>
            <person name="Heier L."/>
            <person name="Spannagl M."/>
            <person name="Pfeifer M."/>
            <person name="Jakobsen K.S."/>
            <person name="Wulff B.B."/>
            <person name="Steuernagel B."/>
            <person name="Mayer K.F."/>
            <person name="Olsen O.A."/>
        </authorList>
    </citation>
    <scope>NUCLEOTIDE SEQUENCE [LARGE SCALE GENOMIC DNA]</scope>
    <source>
        <strain evidence="2">cv. AL8/78</strain>
    </source>
</reference>
<reference evidence="1" key="5">
    <citation type="journal article" date="2021" name="G3 (Bethesda)">
        <title>Aegilops tauschii genome assembly Aet v5.0 features greater sequence contiguity and improved annotation.</title>
        <authorList>
            <person name="Wang L."/>
            <person name="Zhu T."/>
            <person name="Rodriguez J.C."/>
            <person name="Deal K.R."/>
            <person name="Dubcovsky J."/>
            <person name="McGuire P.E."/>
            <person name="Lux T."/>
            <person name="Spannagl M."/>
            <person name="Mayer K.F.X."/>
            <person name="Baldrich P."/>
            <person name="Meyers B.C."/>
            <person name="Huo N."/>
            <person name="Gu Y.Q."/>
            <person name="Zhou H."/>
            <person name="Devos K.M."/>
            <person name="Bennetzen J.L."/>
            <person name="Unver T."/>
            <person name="Budak H."/>
            <person name="Gulick P.J."/>
            <person name="Galiba G."/>
            <person name="Kalapos B."/>
            <person name="Nelson D.R."/>
            <person name="Li P."/>
            <person name="You F.M."/>
            <person name="Luo M.C."/>
            <person name="Dvorak J."/>
        </authorList>
    </citation>
    <scope>NUCLEOTIDE SEQUENCE [LARGE SCALE GENOMIC DNA]</scope>
    <source>
        <strain evidence="1">cv. AL8/78</strain>
    </source>
</reference>
<evidence type="ECO:0000313" key="1">
    <source>
        <dbReference type="EnsemblPlants" id="AET3Gv20202500.1"/>
    </source>
</evidence>
<sequence>LDIITRFGDASGLHLNISKCTVTPIRCDHINLHEVLHAFGGQIVAFPIRYLGLPISLGRARLVHFQFILDRIRARLAGWKGKLMHIAGRRVL</sequence>
<reference evidence="2" key="2">
    <citation type="journal article" date="2017" name="Nat. Plants">
        <title>The Aegilops tauschii genome reveals multiple impacts of transposons.</title>
        <authorList>
            <person name="Zhao G."/>
            <person name="Zou C."/>
            <person name="Li K."/>
            <person name="Wang K."/>
            <person name="Li T."/>
            <person name="Gao L."/>
            <person name="Zhang X."/>
            <person name="Wang H."/>
            <person name="Yang Z."/>
            <person name="Liu X."/>
            <person name="Jiang W."/>
            <person name="Mao L."/>
            <person name="Kong X."/>
            <person name="Jiao Y."/>
            <person name="Jia J."/>
        </authorList>
    </citation>
    <scope>NUCLEOTIDE SEQUENCE [LARGE SCALE GENOMIC DNA]</scope>
    <source>
        <strain evidence="2">cv. AL8/78</strain>
    </source>
</reference>
<dbReference type="Gramene" id="AET3Gv20202500.1">
    <property type="protein sequence ID" value="AET3Gv20202500.1"/>
    <property type="gene ID" value="AET3Gv20202500"/>
</dbReference>
<keyword evidence="2" id="KW-1185">Reference proteome</keyword>
<evidence type="ECO:0000313" key="2">
    <source>
        <dbReference type="Proteomes" id="UP000015105"/>
    </source>
</evidence>
<protein>
    <recommendedName>
        <fullName evidence="3">Reverse transcriptase domain-containing protein</fullName>
    </recommendedName>
</protein>
<dbReference type="PANTHER" id="PTHR33116:SF87">
    <property type="entry name" value="OS01G0158850 PROTEIN"/>
    <property type="match status" value="1"/>
</dbReference>
<reference evidence="1" key="3">
    <citation type="journal article" date="2017" name="Nature">
        <title>Genome sequence of the progenitor of the wheat D genome Aegilops tauschii.</title>
        <authorList>
            <person name="Luo M.C."/>
            <person name="Gu Y.Q."/>
            <person name="Puiu D."/>
            <person name="Wang H."/>
            <person name="Twardziok S.O."/>
            <person name="Deal K.R."/>
            <person name="Huo N."/>
            <person name="Zhu T."/>
            <person name="Wang L."/>
            <person name="Wang Y."/>
            <person name="McGuire P.E."/>
            <person name="Liu S."/>
            <person name="Long H."/>
            <person name="Ramasamy R.K."/>
            <person name="Rodriguez J.C."/>
            <person name="Van S.L."/>
            <person name="Yuan L."/>
            <person name="Wang Z."/>
            <person name="Xia Z."/>
            <person name="Xiao L."/>
            <person name="Anderson O.D."/>
            <person name="Ouyang S."/>
            <person name="Liang Y."/>
            <person name="Zimin A.V."/>
            <person name="Pertea G."/>
            <person name="Qi P."/>
            <person name="Bennetzen J.L."/>
            <person name="Dai X."/>
            <person name="Dawson M.W."/>
            <person name="Muller H.G."/>
            <person name="Kugler K."/>
            <person name="Rivarola-Duarte L."/>
            <person name="Spannagl M."/>
            <person name="Mayer K.F.X."/>
            <person name="Lu F.H."/>
            <person name="Bevan M.W."/>
            <person name="Leroy P."/>
            <person name="Li P."/>
            <person name="You F.M."/>
            <person name="Sun Q."/>
            <person name="Liu Z."/>
            <person name="Lyons E."/>
            <person name="Wicker T."/>
            <person name="Salzberg S.L."/>
            <person name="Devos K.M."/>
            <person name="Dvorak J."/>
        </authorList>
    </citation>
    <scope>NUCLEOTIDE SEQUENCE [LARGE SCALE GENOMIC DNA]</scope>
    <source>
        <strain evidence="1">cv. AL8/78</strain>
    </source>
</reference>
<organism evidence="1 2">
    <name type="scientific">Aegilops tauschii subsp. strangulata</name>
    <name type="common">Goatgrass</name>
    <dbReference type="NCBI Taxonomy" id="200361"/>
    <lineage>
        <taxon>Eukaryota</taxon>
        <taxon>Viridiplantae</taxon>
        <taxon>Streptophyta</taxon>
        <taxon>Embryophyta</taxon>
        <taxon>Tracheophyta</taxon>
        <taxon>Spermatophyta</taxon>
        <taxon>Magnoliopsida</taxon>
        <taxon>Liliopsida</taxon>
        <taxon>Poales</taxon>
        <taxon>Poaceae</taxon>
        <taxon>BOP clade</taxon>
        <taxon>Pooideae</taxon>
        <taxon>Triticodae</taxon>
        <taxon>Triticeae</taxon>
        <taxon>Triticinae</taxon>
        <taxon>Aegilops</taxon>
    </lineage>
</organism>
<dbReference type="Proteomes" id="UP000015105">
    <property type="component" value="Chromosome 3D"/>
</dbReference>
<dbReference type="STRING" id="200361.A0A453E359"/>
<reference evidence="1" key="4">
    <citation type="submission" date="2019-03" db="UniProtKB">
        <authorList>
            <consortium name="EnsemblPlants"/>
        </authorList>
    </citation>
    <scope>IDENTIFICATION</scope>
</reference>
<dbReference type="AlphaFoldDB" id="A0A453E359"/>
<dbReference type="EnsemblPlants" id="AET3Gv20202500.1">
    <property type="protein sequence ID" value="AET3Gv20202500.1"/>
    <property type="gene ID" value="AET3Gv20202500"/>
</dbReference>
<dbReference type="PANTHER" id="PTHR33116">
    <property type="entry name" value="REVERSE TRANSCRIPTASE ZINC-BINDING DOMAIN-CONTAINING PROTEIN-RELATED-RELATED"/>
    <property type="match status" value="1"/>
</dbReference>